<reference evidence="10 13" key="1">
    <citation type="submission" date="2014-07" db="EMBL/GenBank/DDBJ databases">
        <authorList>
            <person name="Wibberg Daniel"/>
        </authorList>
    </citation>
    <scope>NUCLEOTIDE SEQUENCE [LARGE SCALE GENOMIC DNA]</scope>
</reference>
<dbReference type="InterPro" id="IPR003029">
    <property type="entry name" value="S1_domain"/>
</dbReference>
<dbReference type="SMART" id="SM00322">
    <property type="entry name" value="KH"/>
    <property type="match status" value="2"/>
</dbReference>
<evidence type="ECO:0000256" key="5">
    <source>
        <dbReference type="ARBA" id="ARBA00023015"/>
    </source>
</evidence>
<dbReference type="EMBL" id="JXLU01000116">
    <property type="protein sequence ID" value="KIO71789.1"/>
    <property type="molecule type" value="Genomic_DNA"/>
</dbReference>
<dbReference type="Proteomes" id="UP000032076">
    <property type="component" value="Unassembled WGS sequence"/>
</dbReference>
<comment type="subunit">
    <text evidence="7">Monomer. Binds directly to the core enzyme of the DNA-dependent RNA polymerase and to nascent RNA.</text>
</comment>
<dbReference type="FunFam" id="3.30.300.20:FF:000002">
    <property type="entry name" value="Transcription termination/antitermination protein NusA"/>
    <property type="match status" value="1"/>
</dbReference>
<dbReference type="Gene3D" id="3.30.1480.10">
    <property type="entry name" value="NusA, N-terminal domain"/>
    <property type="match status" value="1"/>
</dbReference>
<dbReference type="GO" id="GO:0003700">
    <property type="term" value="F:DNA-binding transcription factor activity"/>
    <property type="evidence" value="ECO:0007669"/>
    <property type="project" value="InterPro"/>
</dbReference>
<sequence length="411" mass="46502">MSSELLDALDRLEKEKGISQDVIVEAIEAALVSAYKRNFNQAQNVRTDFNLTTGTMHVYARKEVVDEVFDSRLEIAIEEARKINPNYEIGDIVEIEVTPKEFGRIAAQTAKQVVTQRVREAERGIIYEEFVDREDDIMTGIVQRKDNRYVYVSLGKTEALLPVHEQMQNEQYNHNDRMKVYITKVEKTTKGPQIFISRSHPNLLKRLFELEVPEIYEGIVEIKSVAREAGDRSKVSVWSDNPDVDPVGSCVGPKGSRVQAVVDELNGEKIDIVKFSKDPVEFVANALSPSKVLDVIVNEEEKSTVVIVPDYQLSLAIGKRGQNARLAAKLTNWKIDIKSESDARELGIYPREEPLFSPNLTFNDEDTIISEKDQRVEEEHPVAQGDAHDFAELGENGEVMEHEQTEKDTDA</sequence>
<evidence type="ECO:0000313" key="10">
    <source>
        <dbReference type="EMBL" id="CEE01431.1"/>
    </source>
</evidence>
<evidence type="ECO:0000256" key="6">
    <source>
        <dbReference type="ARBA" id="ARBA00023163"/>
    </source>
</evidence>
<dbReference type="AlphaFoldDB" id="A0A090ITQ1"/>
<dbReference type="GeneID" id="92960769"/>
<dbReference type="Gene3D" id="2.40.50.140">
    <property type="entry name" value="Nucleic acid-binding proteins"/>
    <property type="match status" value="1"/>
</dbReference>
<comment type="function">
    <text evidence="7">Participates in both transcription termination and antitermination.</text>
</comment>
<feature type="compositionally biased region" description="Basic and acidic residues" evidence="8">
    <location>
        <begin position="374"/>
        <end position="391"/>
    </location>
</feature>
<dbReference type="FunFam" id="3.30.300.20:FF:000005">
    <property type="entry name" value="Transcription termination/antitermination protein NusA"/>
    <property type="match status" value="1"/>
</dbReference>
<dbReference type="InterPro" id="IPR009019">
    <property type="entry name" value="KH_sf_prok-type"/>
</dbReference>
<dbReference type="PANTHER" id="PTHR22648">
    <property type="entry name" value="TRANSCRIPTION TERMINATION FACTOR NUSA"/>
    <property type="match status" value="1"/>
</dbReference>
<dbReference type="InterPro" id="IPR013735">
    <property type="entry name" value="TF_NusA_N"/>
</dbReference>
<keyword evidence="4 7" id="KW-0694">RNA-binding</keyword>
<dbReference type="HAMAP" id="MF_00945_B">
    <property type="entry name" value="NusA_B"/>
    <property type="match status" value="1"/>
</dbReference>
<comment type="subcellular location">
    <subcellularLocation>
        <location evidence="7">Cytoplasm</location>
    </subcellularLocation>
</comment>
<evidence type="ECO:0000259" key="9">
    <source>
        <dbReference type="PROSITE" id="PS50126"/>
    </source>
</evidence>
<keyword evidence="2 7" id="KW-0963">Cytoplasm</keyword>
<evidence type="ECO:0000256" key="1">
    <source>
        <dbReference type="ARBA" id="ARBA00022472"/>
    </source>
</evidence>
<name>A0A090ITQ1_9BACI</name>
<dbReference type="InterPro" id="IPR030842">
    <property type="entry name" value="TF_NusA_bacterial"/>
</dbReference>
<comment type="similarity">
    <text evidence="7">Belongs to the NusA family.</text>
</comment>
<keyword evidence="13" id="KW-1185">Reference proteome</keyword>
<keyword evidence="6 7" id="KW-0804">Transcription</keyword>
<dbReference type="NCBIfam" id="TIGR01953">
    <property type="entry name" value="NusA"/>
    <property type="match status" value="1"/>
</dbReference>
<gene>
    <name evidence="7 10" type="primary">nusA</name>
    <name evidence="11" type="ORF">B4167_3421</name>
    <name evidence="10" type="ORF">BT1A1_1602</name>
</gene>
<dbReference type="InterPro" id="IPR025249">
    <property type="entry name" value="TF_NusA_KH_1st"/>
</dbReference>
<dbReference type="GO" id="GO:0031564">
    <property type="term" value="P:transcription antitermination"/>
    <property type="evidence" value="ECO:0007669"/>
    <property type="project" value="UniProtKB-UniRule"/>
</dbReference>
<dbReference type="CDD" id="cd04455">
    <property type="entry name" value="S1_NusA"/>
    <property type="match status" value="1"/>
</dbReference>
<dbReference type="GO" id="GO:0005829">
    <property type="term" value="C:cytosol"/>
    <property type="evidence" value="ECO:0007669"/>
    <property type="project" value="TreeGrafter"/>
</dbReference>
<dbReference type="FunFam" id="3.30.1480.10:FF:000002">
    <property type="entry name" value="Transcription termination/antitermination protein NusA"/>
    <property type="match status" value="1"/>
</dbReference>
<organism evidence="10 13">
    <name type="scientific">Caldibacillus thermoamylovorans</name>
    <dbReference type="NCBI Taxonomy" id="35841"/>
    <lineage>
        <taxon>Bacteria</taxon>
        <taxon>Bacillati</taxon>
        <taxon>Bacillota</taxon>
        <taxon>Bacilli</taxon>
        <taxon>Bacillales</taxon>
        <taxon>Bacillaceae</taxon>
        <taxon>Caldibacillus</taxon>
    </lineage>
</organism>
<dbReference type="RefSeq" id="WP_081912305.1">
    <property type="nucleotide sequence ID" value="NZ_CCRF01000045.1"/>
</dbReference>
<dbReference type="Pfam" id="PF00575">
    <property type="entry name" value="S1"/>
    <property type="match status" value="1"/>
</dbReference>
<dbReference type="InterPro" id="IPR012340">
    <property type="entry name" value="NA-bd_OB-fold"/>
</dbReference>
<feature type="domain" description="S1 motif" evidence="9">
    <location>
        <begin position="135"/>
        <end position="199"/>
    </location>
</feature>
<dbReference type="Proteomes" id="UP000040576">
    <property type="component" value="Unassembled WGS sequence"/>
</dbReference>
<dbReference type="EMBL" id="CCRF01000045">
    <property type="protein sequence ID" value="CEE01431.1"/>
    <property type="molecule type" value="Genomic_DNA"/>
</dbReference>
<dbReference type="SUPFAM" id="SSF50249">
    <property type="entry name" value="Nucleic acid-binding proteins"/>
    <property type="match status" value="1"/>
</dbReference>
<dbReference type="CDD" id="cd22529">
    <property type="entry name" value="KH-II_NusA_rpt2"/>
    <property type="match status" value="1"/>
</dbReference>
<dbReference type="InterPro" id="IPR015946">
    <property type="entry name" value="KH_dom-like_a/b"/>
</dbReference>
<dbReference type="Pfam" id="PF13184">
    <property type="entry name" value="KH_NusA_1st"/>
    <property type="match status" value="1"/>
</dbReference>
<accession>A0A090ITQ1</accession>
<dbReference type="Pfam" id="PF26594">
    <property type="entry name" value="KH_NusA_2nd"/>
    <property type="match status" value="1"/>
</dbReference>
<proteinExistence type="inferred from homology"/>
<evidence type="ECO:0000313" key="13">
    <source>
        <dbReference type="Proteomes" id="UP000040576"/>
    </source>
</evidence>
<evidence type="ECO:0000256" key="4">
    <source>
        <dbReference type="ARBA" id="ARBA00022884"/>
    </source>
</evidence>
<dbReference type="Pfam" id="PF08529">
    <property type="entry name" value="NusA_N"/>
    <property type="match status" value="1"/>
</dbReference>
<dbReference type="OrthoDB" id="9807233at2"/>
<dbReference type="PANTHER" id="PTHR22648:SF0">
    <property type="entry name" value="TRANSCRIPTION TERMINATION_ANTITERMINATION PROTEIN NUSA"/>
    <property type="match status" value="1"/>
</dbReference>
<dbReference type="InterPro" id="IPR004087">
    <property type="entry name" value="KH_dom"/>
</dbReference>
<keyword evidence="5 7" id="KW-0805">Transcription regulation</keyword>
<dbReference type="CDD" id="cd02134">
    <property type="entry name" value="KH-II_NusA_rpt1"/>
    <property type="match status" value="1"/>
</dbReference>
<dbReference type="InterPro" id="IPR010213">
    <property type="entry name" value="TF_NusA"/>
</dbReference>
<dbReference type="PATRIC" id="fig|35841.7.peg.1516"/>
<dbReference type="SUPFAM" id="SSF69705">
    <property type="entry name" value="Transcription factor NusA, N-terminal domain"/>
    <property type="match status" value="1"/>
</dbReference>
<dbReference type="GO" id="GO:0006353">
    <property type="term" value="P:DNA-templated transcription termination"/>
    <property type="evidence" value="ECO:0007669"/>
    <property type="project" value="UniProtKB-UniRule"/>
</dbReference>
<dbReference type="FunFam" id="2.40.50.140:FF:000058">
    <property type="entry name" value="Transcription termination/antitermination protein NusA"/>
    <property type="match status" value="1"/>
</dbReference>
<dbReference type="GO" id="GO:0003723">
    <property type="term" value="F:RNA binding"/>
    <property type="evidence" value="ECO:0007669"/>
    <property type="project" value="UniProtKB-UniRule"/>
</dbReference>
<dbReference type="SUPFAM" id="SSF54814">
    <property type="entry name" value="Prokaryotic type KH domain (KH-domain type II)"/>
    <property type="match status" value="2"/>
</dbReference>
<dbReference type="Gene3D" id="3.30.300.20">
    <property type="match status" value="2"/>
</dbReference>
<keyword evidence="1 7" id="KW-0806">Transcription termination</keyword>
<evidence type="ECO:0000256" key="2">
    <source>
        <dbReference type="ARBA" id="ARBA00022490"/>
    </source>
</evidence>
<evidence type="ECO:0000313" key="12">
    <source>
        <dbReference type="Proteomes" id="UP000032076"/>
    </source>
</evidence>
<keyword evidence="3 7" id="KW-0889">Transcription antitermination</keyword>
<protein>
    <recommendedName>
        <fullName evidence="7">Transcription termination/antitermination protein NusA</fullName>
    </recommendedName>
</protein>
<evidence type="ECO:0000313" key="11">
    <source>
        <dbReference type="EMBL" id="KIO71789.1"/>
    </source>
</evidence>
<dbReference type="PROSITE" id="PS50126">
    <property type="entry name" value="S1"/>
    <property type="match status" value="1"/>
</dbReference>
<feature type="region of interest" description="Disordered" evidence="8">
    <location>
        <begin position="374"/>
        <end position="411"/>
    </location>
</feature>
<reference evidence="11 12" key="2">
    <citation type="submission" date="2015-01" db="EMBL/GenBank/DDBJ databases">
        <title>Draft Genome Sequences of Four Bacillus thermoamylovorans Strains, Isolated From Food Products.</title>
        <authorList>
            <person name="Krawcyk A.O."/>
            <person name="Berendsen E.M."/>
            <person name="Eijlander R.T."/>
            <person name="de Jong A."/>
            <person name="Wells-Bennik M."/>
            <person name="Kuipers O.P."/>
        </authorList>
    </citation>
    <scope>NUCLEOTIDE SEQUENCE [LARGE SCALE GENOMIC DNA]</scope>
    <source>
        <strain evidence="11 12">B4167</strain>
    </source>
</reference>
<dbReference type="SMART" id="SM00316">
    <property type="entry name" value="S1"/>
    <property type="match status" value="1"/>
</dbReference>
<evidence type="ECO:0000256" key="8">
    <source>
        <dbReference type="SAM" id="MobiDB-lite"/>
    </source>
</evidence>
<dbReference type="PROSITE" id="PS50084">
    <property type="entry name" value="KH_TYPE_1"/>
    <property type="match status" value="1"/>
</dbReference>
<evidence type="ECO:0000256" key="7">
    <source>
        <dbReference type="HAMAP-Rule" id="MF_00945"/>
    </source>
</evidence>
<dbReference type="InterPro" id="IPR058582">
    <property type="entry name" value="KH_NusA_2nd"/>
</dbReference>
<evidence type="ECO:0000256" key="3">
    <source>
        <dbReference type="ARBA" id="ARBA00022814"/>
    </source>
</evidence>
<feature type="compositionally biased region" description="Basic and acidic residues" evidence="8">
    <location>
        <begin position="399"/>
        <end position="411"/>
    </location>
</feature>
<dbReference type="InterPro" id="IPR036555">
    <property type="entry name" value="NusA_N_sf"/>
</dbReference>